<dbReference type="Gene3D" id="3.60.15.10">
    <property type="entry name" value="Ribonuclease Z/Hydroxyacylglutathione hydrolase-like"/>
    <property type="match status" value="1"/>
</dbReference>
<evidence type="ECO:0000313" key="4">
    <source>
        <dbReference type="Proteomes" id="UP000750197"/>
    </source>
</evidence>
<dbReference type="InterPro" id="IPR036866">
    <property type="entry name" value="RibonucZ/Hydroxyglut_hydro"/>
</dbReference>
<dbReference type="AlphaFoldDB" id="A0A8J8CC92"/>
<gene>
    <name evidence="2" type="ORF">J9259_03255</name>
    <name evidence="3" type="ORF">KIY12_01710</name>
</gene>
<dbReference type="EMBL" id="JAHEAC010000007">
    <property type="protein sequence ID" value="MBX8643434.1"/>
    <property type="molecule type" value="Genomic_DNA"/>
</dbReference>
<evidence type="ECO:0000313" key="3">
    <source>
        <dbReference type="EMBL" id="MBX8643434.1"/>
    </source>
</evidence>
<dbReference type="GO" id="GO:0042781">
    <property type="term" value="F:3'-tRNA processing endoribonuclease activity"/>
    <property type="evidence" value="ECO:0007669"/>
    <property type="project" value="TreeGrafter"/>
</dbReference>
<proteinExistence type="predicted"/>
<dbReference type="Proteomes" id="UP000716004">
    <property type="component" value="Unassembled WGS sequence"/>
</dbReference>
<evidence type="ECO:0000259" key="1">
    <source>
        <dbReference type="Pfam" id="PF12706"/>
    </source>
</evidence>
<comment type="caution">
    <text evidence="3">The sequence shown here is derived from an EMBL/GenBank/DDBJ whole genome shotgun (WGS) entry which is preliminary data.</text>
</comment>
<dbReference type="PANTHER" id="PTHR46018">
    <property type="entry name" value="ZINC PHOSPHODIESTERASE ELAC PROTEIN 1"/>
    <property type="match status" value="1"/>
</dbReference>
<dbReference type="Proteomes" id="UP000750197">
    <property type="component" value="Unassembled WGS sequence"/>
</dbReference>
<dbReference type="SUPFAM" id="SSF56281">
    <property type="entry name" value="Metallo-hydrolase/oxidoreductase"/>
    <property type="match status" value="1"/>
</dbReference>
<protein>
    <submittedName>
        <fullName evidence="3">MBL fold metallo-hydrolase</fullName>
    </submittedName>
</protein>
<sequence>MSGTEWNGEGIGFKIPFSIPGVSTSILVSVDGDASHLLVECGDGTSLFLHSIFGRHSERYENVSCVMVTHEHLDHAGGIPALLMLMEVAGRKSPMNIYTPCRAGGFIRGSLQHLKRRLHFEVNVLSTDGANAFREAGIDVTPFRTEHRDSFPSDRCGKKVPSNGYSLTYRGNRYVFSGDTGPCRALEEACSRASLAVIESTWEKPVDCDSLHLTVDQASAYGSLAREHILIHPLRDNHS</sequence>
<dbReference type="InterPro" id="IPR001279">
    <property type="entry name" value="Metallo-B-lactamas"/>
</dbReference>
<dbReference type="PANTHER" id="PTHR46018:SF2">
    <property type="entry name" value="ZINC PHOSPHODIESTERASE ELAC PROTEIN 1"/>
    <property type="match status" value="1"/>
</dbReference>
<reference evidence="3" key="1">
    <citation type="submission" date="2021-05" db="EMBL/GenBank/DDBJ databases">
        <title>Genomic insights into ecological role and evolution of a novel Thermoplasmata order Candidatus Sysuiplasmatales.</title>
        <authorList>
            <person name="Yuan Y."/>
        </authorList>
    </citation>
    <scope>NUCLEOTIDE SEQUENCE</scope>
    <source>
        <strain evidence="3">TUT19-bin139</strain>
        <strain evidence="2">YP2-bin.285</strain>
    </source>
</reference>
<accession>A0A8J8CC92</accession>
<name>A0A8J8CC92_9ARCH</name>
<dbReference type="EMBL" id="JAGVSJ010000005">
    <property type="protein sequence ID" value="MBX8631525.1"/>
    <property type="molecule type" value="Genomic_DNA"/>
</dbReference>
<dbReference type="Pfam" id="PF12706">
    <property type="entry name" value="Lactamase_B_2"/>
    <property type="match status" value="1"/>
</dbReference>
<evidence type="ECO:0000313" key="2">
    <source>
        <dbReference type="EMBL" id="MBX8631525.1"/>
    </source>
</evidence>
<organism evidence="3 4">
    <name type="scientific">Candidatus Sysuiplasma superficiale</name>
    <dbReference type="NCBI Taxonomy" id="2823368"/>
    <lineage>
        <taxon>Archaea</taxon>
        <taxon>Methanobacteriati</taxon>
        <taxon>Thermoplasmatota</taxon>
        <taxon>Thermoplasmata</taxon>
        <taxon>Candidatus Sysuiplasmatales</taxon>
        <taxon>Candidatus Sysuiplasmataceae</taxon>
        <taxon>Candidatus Sysuiplasma</taxon>
    </lineage>
</organism>
<feature type="domain" description="Metallo-beta-lactamase" evidence="1">
    <location>
        <begin position="58"/>
        <end position="220"/>
    </location>
</feature>